<protein>
    <recommendedName>
        <fullName evidence="9">RNA polymerase subunit sigma-24</fullName>
    </recommendedName>
</protein>
<feature type="domain" description="RNA polymerase sigma factor 70 region 4 type 2" evidence="5">
    <location>
        <begin position="25"/>
        <end position="76"/>
    </location>
</feature>
<dbReference type="GO" id="GO:0003677">
    <property type="term" value="F:DNA binding"/>
    <property type="evidence" value="ECO:0007669"/>
    <property type="project" value="InterPro"/>
</dbReference>
<dbReference type="Pfam" id="PF12680">
    <property type="entry name" value="SnoaL_2"/>
    <property type="match status" value="1"/>
</dbReference>
<dbReference type="SUPFAM" id="SSF88659">
    <property type="entry name" value="Sigma3 and sigma4 domains of RNA polymerase sigma factors"/>
    <property type="match status" value="1"/>
</dbReference>
<evidence type="ECO:0000259" key="5">
    <source>
        <dbReference type="Pfam" id="PF08281"/>
    </source>
</evidence>
<dbReference type="SUPFAM" id="SSF54427">
    <property type="entry name" value="NTF2-like"/>
    <property type="match status" value="1"/>
</dbReference>
<evidence type="ECO:0000259" key="6">
    <source>
        <dbReference type="Pfam" id="PF12680"/>
    </source>
</evidence>
<dbReference type="InParanoid" id="A0A7L4YPU5"/>
<dbReference type="InterPro" id="IPR013249">
    <property type="entry name" value="RNA_pol_sigma70_r4_t2"/>
</dbReference>
<comment type="similarity">
    <text evidence="1">Belongs to the sigma-70 factor family. ECF subfamily.</text>
</comment>
<feature type="domain" description="SnoaL-like" evidence="6">
    <location>
        <begin position="95"/>
        <end position="184"/>
    </location>
</feature>
<dbReference type="RefSeq" id="WP_159546123.1">
    <property type="nucleotide sequence ID" value="NZ_CP047156.1"/>
</dbReference>
<evidence type="ECO:0000256" key="1">
    <source>
        <dbReference type="ARBA" id="ARBA00010641"/>
    </source>
</evidence>
<keyword evidence="2" id="KW-0805">Transcription regulation</keyword>
<evidence type="ECO:0008006" key="9">
    <source>
        <dbReference type="Google" id="ProtNLM"/>
    </source>
</evidence>
<dbReference type="Gene3D" id="1.10.10.10">
    <property type="entry name" value="Winged helix-like DNA-binding domain superfamily/Winged helix DNA-binding domain"/>
    <property type="match status" value="1"/>
</dbReference>
<sequence length="207" mass="22385">MAAGAIDEAHLPEEAAEIADSVGLAMLVMLEQLSPKERVAFVLREVFEVPAAEVAQTLDSTPEAVRTMVTRARSHLRSGERRYDHDPHTHLALAETFASALRSGDLDAACQVLAPDVLLVTDGGGKVKAALRPIEGATKVARFFLGLFEMYGDYTLVPTTLNRQPALLVTAGDDLTAVSFEVTGGRIERIWVMRNPDKIAHISAIQP</sequence>
<dbReference type="AlphaFoldDB" id="A0A7L4YPU5"/>
<dbReference type="Pfam" id="PF08281">
    <property type="entry name" value="Sigma70_r4_2"/>
    <property type="match status" value="1"/>
</dbReference>
<accession>A0A7L4YPU5</accession>
<dbReference type="InterPro" id="IPR052704">
    <property type="entry name" value="ECF_Sigma-70_Domain"/>
</dbReference>
<dbReference type="InterPro" id="IPR037401">
    <property type="entry name" value="SnoaL-like"/>
</dbReference>
<proteinExistence type="inferred from homology"/>
<dbReference type="KEGG" id="eke:EK0264_12575"/>
<gene>
    <name evidence="7" type="ORF">EK0264_12575</name>
</gene>
<dbReference type="OrthoDB" id="3211555at2"/>
<evidence type="ECO:0000313" key="7">
    <source>
        <dbReference type="EMBL" id="QHC01042.1"/>
    </source>
</evidence>
<evidence type="ECO:0000256" key="2">
    <source>
        <dbReference type="ARBA" id="ARBA00023015"/>
    </source>
</evidence>
<evidence type="ECO:0000313" key="8">
    <source>
        <dbReference type="Proteomes" id="UP000463857"/>
    </source>
</evidence>
<evidence type="ECO:0000256" key="4">
    <source>
        <dbReference type="ARBA" id="ARBA00023163"/>
    </source>
</evidence>
<reference evidence="7 8" key="1">
    <citation type="journal article" date="2018" name="Int. J. Syst. Evol. Microbiol.">
        <title>Epidermidibacterium keratini gen. nov., sp. nov., a member of the family Sporichthyaceae, isolated from keratin epidermis.</title>
        <authorList>
            <person name="Lee D.G."/>
            <person name="Trujillo M.E."/>
            <person name="Kang S."/>
            <person name="Nam J.J."/>
            <person name="Kim Y.J."/>
        </authorList>
    </citation>
    <scope>NUCLEOTIDE SEQUENCE [LARGE SCALE GENOMIC DNA]</scope>
    <source>
        <strain evidence="7 8">EPI-7</strain>
    </source>
</reference>
<dbReference type="GO" id="GO:0006352">
    <property type="term" value="P:DNA-templated transcription initiation"/>
    <property type="evidence" value="ECO:0007669"/>
    <property type="project" value="InterPro"/>
</dbReference>
<dbReference type="InterPro" id="IPR036388">
    <property type="entry name" value="WH-like_DNA-bd_sf"/>
</dbReference>
<evidence type="ECO:0000256" key="3">
    <source>
        <dbReference type="ARBA" id="ARBA00023082"/>
    </source>
</evidence>
<dbReference type="Proteomes" id="UP000463857">
    <property type="component" value="Chromosome"/>
</dbReference>
<dbReference type="InterPro" id="IPR032710">
    <property type="entry name" value="NTF2-like_dom_sf"/>
</dbReference>
<keyword evidence="4" id="KW-0804">Transcription</keyword>
<dbReference type="Gene3D" id="3.10.450.50">
    <property type="match status" value="1"/>
</dbReference>
<keyword evidence="3" id="KW-0731">Sigma factor</keyword>
<name>A0A7L4YPU5_9ACTN</name>
<dbReference type="PANTHER" id="PTHR30173:SF36">
    <property type="entry name" value="ECF RNA POLYMERASE SIGMA FACTOR SIGJ"/>
    <property type="match status" value="1"/>
</dbReference>
<dbReference type="GO" id="GO:0016987">
    <property type="term" value="F:sigma factor activity"/>
    <property type="evidence" value="ECO:0007669"/>
    <property type="project" value="UniProtKB-KW"/>
</dbReference>
<dbReference type="InterPro" id="IPR013324">
    <property type="entry name" value="RNA_pol_sigma_r3/r4-like"/>
</dbReference>
<keyword evidence="8" id="KW-1185">Reference proteome</keyword>
<dbReference type="PANTHER" id="PTHR30173">
    <property type="entry name" value="SIGMA 19 FACTOR"/>
    <property type="match status" value="1"/>
</dbReference>
<dbReference type="EMBL" id="CP047156">
    <property type="protein sequence ID" value="QHC01042.1"/>
    <property type="molecule type" value="Genomic_DNA"/>
</dbReference>
<organism evidence="7 8">
    <name type="scientific">Epidermidibacterium keratini</name>
    <dbReference type="NCBI Taxonomy" id="1891644"/>
    <lineage>
        <taxon>Bacteria</taxon>
        <taxon>Bacillati</taxon>
        <taxon>Actinomycetota</taxon>
        <taxon>Actinomycetes</taxon>
        <taxon>Sporichthyales</taxon>
        <taxon>Sporichthyaceae</taxon>
        <taxon>Epidermidibacterium</taxon>
    </lineage>
</organism>